<organism evidence="1 2">
    <name type="scientific">Ceraceosorus guamensis</name>
    <dbReference type="NCBI Taxonomy" id="1522189"/>
    <lineage>
        <taxon>Eukaryota</taxon>
        <taxon>Fungi</taxon>
        <taxon>Dikarya</taxon>
        <taxon>Basidiomycota</taxon>
        <taxon>Ustilaginomycotina</taxon>
        <taxon>Exobasidiomycetes</taxon>
        <taxon>Ceraceosorales</taxon>
        <taxon>Ceraceosoraceae</taxon>
        <taxon>Ceraceosorus</taxon>
    </lineage>
</organism>
<keyword evidence="2" id="KW-1185">Reference proteome</keyword>
<sequence length="173" mass="19490">MGKLGSGQKGQERPCSNSRRRPVCAHHQFGSHRVGKELCQCCAEVQELVSLTSDHCSNSCADSFSINISHHLCLSACFTLQRPIGLPSESELNQNLELRILPMPKERHRFVCFSSDVGRRKIFPSSSRRALQRLDVTRLRTCCRAARGCQRCRIDRNDAEDFDVAVGQLDRGF</sequence>
<protein>
    <submittedName>
        <fullName evidence="1">Uncharacterized protein</fullName>
    </submittedName>
</protein>
<accession>A0A316VSP8</accession>
<dbReference type="InParanoid" id="A0A316VSP8"/>
<reference evidence="1 2" key="1">
    <citation type="journal article" date="2018" name="Mol. Biol. Evol.">
        <title>Broad Genomic Sampling Reveals a Smut Pathogenic Ancestry of the Fungal Clade Ustilaginomycotina.</title>
        <authorList>
            <person name="Kijpornyongpan T."/>
            <person name="Mondo S.J."/>
            <person name="Barry K."/>
            <person name="Sandor L."/>
            <person name="Lee J."/>
            <person name="Lipzen A."/>
            <person name="Pangilinan J."/>
            <person name="LaButti K."/>
            <person name="Hainaut M."/>
            <person name="Henrissat B."/>
            <person name="Grigoriev I.V."/>
            <person name="Spatafora J.W."/>
            <person name="Aime M.C."/>
        </authorList>
    </citation>
    <scope>NUCLEOTIDE SEQUENCE [LARGE SCALE GENOMIC DNA]</scope>
    <source>
        <strain evidence="1 2">MCA 4658</strain>
    </source>
</reference>
<evidence type="ECO:0000313" key="2">
    <source>
        <dbReference type="Proteomes" id="UP000245783"/>
    </source>
</evidence>
<dbReference type="EMBL" id="KZ819424">
    <property type="protein sequence ID" value="PWN40244.1"/>
    <property type="molecule type" value="Genomic_DNA"/>
</dbReference>
<gene>
    <name evidence="1" type="ORF">IE81DRAFT_234941</name>
</gene>
<dbReference type="GeneID" id="37033032"/>
<evidence type="ECO:0000313" key="1">
    <source>
        <dbReference type="EMBL" id="PWN40244.1"/>
    </source>
</evidence>
<dbReference type="AlphaFoldDB" id="A0A316VSP8"/>
<proteinExistence type="predicted"/>
<dbReference type="Proteomes" id="UP000245783">
    <property type="component" value="Unassembled WGS sequence"/>
</dbReference>
<dbReference type="RefSeq" id="XP_025367404.1">
    <property type="nucleotide sequence ID" value="XM_025511162.1"/>
</dbReference>
<name>A0A316VSP8_9BASI</name>